<dbReference type="SUPFAM" id="SSF46785">
    <property type="entry name" value="Winged helix' DNA-binding domain"/>
    <property type="match status" value="1"/>
</dbReference>
<dbReference type="InterPro" id="IPR036388">
    <property type="entry name" value="WH-like_DNA-bd_sf"/>
</dbReference>
<dbReference type="InterPro" id="IPR039422">
    <property type="entry name" value="MarR/SlyA-like"/>
</dbReference>
<evidence type="ECO:0000259" key="1">
    <source>
        <dbReference type="PROSITE" id="PS50995"/>
    </source>
</evidence>
<feature type="domain" description="HTH marR-type" evidence="1">
    <location>
        <begin position="22"/>
        <end position="151"/>
    </location>
</feature>
<proteinExistence type="predicted"/>
<dbReference type="PANTHER" id="PTHR33164">
    <property type="entry name" value="TRANSCRIPTIONAL REGULATOR, MARR FAMILY"/>
    <property type="match status" value="1"/>
</dbReference>
<evidence type="ECO:0000313" key="2">
    <source>
        <dbReference type="EMBL" id="MFC1412973.1"/>
    </source>
</evidence>
<dbReference type="Pfam" id="PF01047">
    <property type="entry name" value="MarR"/>
    <property type="match status" value="1"/>
</dbReference>
<dbReference type="PRINTS" id="PR00598">
    <property type="entry name" value="HTHMARR"/>
</dbReference>
<sequence>MTDISPAVPSANAVPSDVIPTAAQLMDRFAQAAADYYRNFGLVAAEHGLTFMQGKMLSLLRRPMSMRSLAALLGCDASNVTWIVDRLEARHLVYREVDQHDRRIKNVAVTDEGAEVIRLIRAEMMSNLTALEQLDGPQRRAFHDLLALAFPGDPGH</sequence>
<dbReference type="EMBL" id="JBHEZX010000014">
    <property type="protein sequence ID" value="MFC1412973.1"/>
    <property type="molecule type" value="Genomic_DNA"/>
</dbReference>
<organism evidence="2 3">
    <name type="scientific">Streptacidiphilus alkalitolerans</name>
    <dbReference type="NCBI Taxonomy" id="3342712"/>
    <lineage>
        <taxon>Bacteria</taxon>
        <taxon>Bacillati</taxon>
        <taxon>Actinomycetota</taxon>
        <taxon>Actinomycetes</taxon>
        <taxon>Kitasatosporales</taxon>
        <taxon>Streptomycetaceae</taxon>
        <taxon>Streptacidiphilus</taxon>
    </lineage>
</organism>
<dbReference type="SMART" id="SM00347">
    <property type="entry name" value="HTH_MARR"/>
    <property type="match status" value="1"/>
</dbReference>
<dbReference type="InterPro" id="IPR036390">
    <property type="entry name" value="WH_DNA-bd_sf"/>
</dbReference>
<keyword evidence="3" id="KW-1185">Reference proteome</keyword>
<dbReference type="Gene3D" id="1.10.10.10">
    <property type="entry name" value="Winged helix-like DNA-binding domain superfamily/Winged helix DNA-binding domain"/>
    <property type="match status" value="1"/>
</dbReference>
<gene>
    <name evidence="2" type="ORF">ACEZDG_27280</name>
</gene>
<dbReference type="RefSeq" id="WP_380514174.1">
    <property type="nucleotide sequence ID" value="NZ_JBHEZX010000014.1"/>
</dbReference>
<protein>
    <submittedName>
        <fullName evidence="2">MarR family winged helix-turn-helix transcriptional regulator</fullName>
    </submittedName>
</protein>
<dbReference type="Proteomes" id="UP001592582">
    <property type="component" value="Unassembled WGS sequence"/>
</dbReference>
<evidence type="ECO:0000313" key="3">
    <source>
        <dbReference type="Proteomes" id="UP001592582"/>
    </source>
</evidence>
<dbReference type="InterPro" id="IPR000835">
    <property type="entry name" value="HTH_MarR-typ"/>
</dbReference>
<comment type="caution">
    <text evidence="2">The sequence shown here is derived from an EMBL/GenBank/DDBJ whole genome shotgun (WGS) entry which is preliminary data.</text>
</comment>
<accession>A0ABV6VGZ2</accession>
<name>A0ABV6VGZ2_9ACTN</name>
<dbReference type="PANTHER" id="PTHR33164:SF99">
    <property type="entry name" value="MARR FAMILY REGULATORY PROTEIN"/>
    <property type="match status" value="1"/>
</dbReference>
<reference evidence="2 3" key="1">
    <citation type="submission" date="2024-09" db="EMBL/GenBank/DDBJ databases">
        <authorList>
            <person name="Lee S.D."/>
        </authorList>
    </citation>
    <scope>NUCLEOTIDE SEQUENCE [LARGE SCALE GENOMIC DNA]</scope>
    <source>
        <strain evidence="2 3">N1-1</strain>
    </source>
</reference>
<dbReference type="PROSITE" id="PS50995">
    <property type="entry name" value="HTH_MARR_2"/>
    <property type="match status" value="1"/>
</dbReference>